<evidence type="ECO:0000256" key="1">
    <source>
        <dbReference type="SAM" id="MobiDB-lite"/>
    </source>
</evidence>
<feature type="region of interest" description="Disordered" evidence="1">
    <location>
        <begin position="46"/>
        <end position="78"/>
    </location>
</feature>
<dbReference type="AlphaFoldDB" id="X1JTF1"/>
<name>X1JTF1_9ZZZZ</name>
<evidence type="ECO:0000313" key="2">
    <source>
        <dbReference type="EMBL" id="GAH84700.1"/>
    </source>
</evidence>
<organism evidence="2">
    <name type="scientific">marine sediment metagenome</name>
    <dbReference type="NCBI Taxonomy" id="412755"/>
    <lineage>
        <taxon>unclassified sequences</taxon>
        <taxon>metagenomes</taxon>
        <taxon>ecological metagenomes</taxon>
    </lineage>
</organism>
<feature type="non-terminal residue" evidence="2">
    <location>
        <position position="1"/>
    </location>
</feature>
<reference evidence="2" key="1">
    <citation type="journal article" date="2014" name="Front. Microbiol.">
        <title>High frequency of phylogenetically diverse reductive dehalogenase-homologous genes in deep subseafloor sedimentary metagenomes.</title>
        <authorList>
            <person name="Kawai M."/>
            <person name="Futagami T."/>
            <person name="Toyoda A."/>
            <person name="Takaki Y."/>
            <person name="Nishi S."/>
            <person name="Hori S."/>
            <person name="Arai W."/>
            <person name="Tsubouchi T."/>
            <person name="Morono Y."/>
            <person name="Uchiyama I."/>
            <person name="Ito T."/>
            <person name="Fujiyama A."/>
            <person name="Inagaki F."/>
            <person name="Takami H."/>
        </authorList>
    </citation>
    <scope>NUCLEOTIDE SEQUENCE</scope>
    <source>
        <strain evidence="2">Expedition CK06-06</strain>
    </source>
</reference>
<dbReference type="EMBL" id="BARU01038440">
    <property type="protein sequence ID" value="GAH84700.1"/>
    <property type="molecule type" value="Genomic_DNA"/>
</dbReference>
<feature type="compositionally biased region" description="Basic residues" evidence="1">
    <location>
        <begin position="46"/>
        <end position="60"/>
    </location>
</feature>
<protein>
    <submittedName>
        <fullName evidence="2">Uncharacterized protein</fullName>
    </submittedName>
</protein>
<accession>X1JTF1</accession>
<proteinExistence type="predicted"/>
<comment type="caution">
    <text evidence="2">The sequence shown here is derived from an EMBL/GenBank/DDBJ whole genome shotgun (WGS) entry which is preliminary data.</text>
</comment>
<sequence>VTRGKYPASTVKNYAALRALWAARPLLPHAASGIVLTFEMLKIKAPHPQRQKGRYQKQQKKSGNSNASQFSLVTIKSL</sequence>
<feature type="compositionally biased region" description="Polar residues" evidence="1">
    <location>
        <begin position="62"/>
        <end position="78"/>
    </location>
</feature>
<gene>
    <name evidence="2" type="ORF">S03H2_59755</name>
</gene>